<gene>
    <name evidence="3" type="ORF">RM445_16630</name>
</gene>
<protein>
    <recommendedName>
        <fullName evidence="5">DivIVA protein</fullName>
    </recommendedName>
</protein>
<feature type="compositionally biased region" description="Low complexity" evidence="2">
    <location>
        <begin position="300"/>
        <end position="316"/>
    </location>
</feature>
<evidence type="ECO:0008006" key="5">
    <source>
        <dbReference type="Google" id="ProtNLM"/>
    </source>
</evidence>
<accession>A0ABU2NB21</accession>
<feature type="compositionally biased region" description="Basic residues" evidence="2">
    <location>
        <begin position="389"/>
        <end position="403"/>
    </location>
</feature>
<evidence type="ECO:0000313" key="3">
    <source>
        <dbReference type="EMBL" id="MDT0351157.1"/>
    </source>
</evidence>
<feature type="compositionally biased region" description="Basic and acidic residues" evidence="2">
    <location>
        <begin position="377"/>
        <end position="388"/>
    </location>
</feature>
<dbReference type="Proteomes" id="UP001183202">
    <property type="component" value="Unassembled WGS sequence"/>
</dbReference>
<feature type="region of interest" description="Disordered" evidence="2">
    <location>
        <begin position="294"/>
        <end position="403"/>
    </location>
</feature>
<name>A0ABU2NB21_9PSEU</name>
<evidence type="ECO:0000256" key="2">
    <source>
        <dbReference type="SAM" id="MobiDB-lite"/>
    </source>
</evidence>
<sequence length="403" mass="43577">MPEPVAPPSDGVFTVGRRGYDPHQVDAHLRRMDAEIRILVADRDAAVDQAAQLGRDLDEARLRADRLRTQVRTMAARPSDVQGMSERMRTMLRLAEDEVADMLRRADEEVARRIGDAERSVGQITEGARREAADILGRARAEAETTLAGAAKHRAEAEAAAAADRESIAVERDTAARAIALANASAEQERTSAWAESERRRATVEEDFSIAMDQRRAEALTAIQAERVRTEQWVQHSKDEATRRARAGIAAAEETARRMIAEAQARVAELADLRGRIAAQLRGTQAQLGTALDDLAPQSPTDAPATPAVRAAPPARGVEASTPEPVTRPLPAVRSETLVLDAAADDSPPDVPGPRMGDDASANGSSVGEAAEAAETVSERSESGEIRRPTQRRRKRQNSGTRR</sequence>
<dbReference type="EMBL" id="JAVREJ010000011">
    <property type="protein sequence ID" value="MDT0351157.1"/>
    <property type="molecule type" value="Genomic_DNA"/>
</dbReference>
<evidence type="ECO:0000256" key="1">
    <source>
        <dbReference type="SAM" id="Coils"/>
    </source>
</evidence>
<dbReference type="RefSeq" id="WP_311557325.1">
    <property type="nucleotide sequence ID" value="NZ_JAVREJ010000011.1"/>
</dbReference>
<dbReference type="Gene3D" id="6.10.250.660">
    <property type="match status" value="1"/>
</dbReference>
<proteinExistence type="predicted"/>
<reference evidence="4" key="1">
    <citation type="submission" date="2023-07" db="EMBL/GenBank/DDBJ databases">
        <title>30 novel species of actinomycetes from the DSMZ collection.</title>
        <authorList>
            <person name="Nouioui I."/>
        </authorList>
    </citation>
    <scope>NUCLEOTIDE SEQUENCE [LARGE SCALE GENOMIC DNA]</scope>
    <source>
        <strain evidence="4">DSM 45834</strain>
    </source>
</reference>
<feature type="coiled-coil region" evidence="1">
    <location>
        <begin position="50"/>
        <end position="112"/>
    </location>
</feature>
<keyword evidence="1" id="KW-0175">Coiled coil</keyword>
<keyword evidence="4" id="KW-1185">Reference proteome</keyword>
<evidence type="ECO:0000313" key="4">
    <source>
        <dbReference type="Proteomes" id="UP001183202"/>
    </source>
</evidence>
<feature type="compositionally biased region" description="Low complexity" evidence="2">
    <location>
        <begin position="360"/>
        <end position="376"/>
    </location>
</feature>
<organism evidence="3 4">
    <name type="scientific">Pseudonocardia charpentierae</name>
    <dbReference type="NCBI Taxonomy" id="3075545"/>
    <lineage>
        <taxon>Bacteria</taxon>
        <taxon>Bacillati</taxon>
        <taxon>Actinomycetota</taxon>
        <taxon>Actinomycetes</taxon>
        <taxon>Pseudonocardiales</taxon>
        <taxon>Pseudonocardiaceae</taxon>
        <taxon>Pseudonocardia</taxon>
    </lineage>
</organism>
<comment type="caution">
    <text evidence="3">The sequence shown here is derived from an EMBL/GenBank/DDBJ whole genome shotgun (WGS) entry which is preliminary data.</text>
</comment>